<dbReference type="GO" id="GO:0006364">
    <property type="term" value="P:rRNA processing"/>
    <property type="evidence" value="ECO:0007669"/>
    <property type="project" value="TreeGrafter"/>
</dbReference>
<evidence type="ECO:0000256" key="9">
    <source>
        <dbReference type="ARBA" id="ARBA00022801"/>
    </source>
</evidence>
<dbReference type="InterPro" id="IPR004659">
    <property type="entry name" value="RNase_E/G"/>
</dbReference>
<feature type="compositionally biased region" description="Low complexity" evidence="16">
    <location>
        <begin position="1592"/>
        <end position="1613"/>
    </location>
</feature>
<dbReference type="SUPFAM" id="SSF50249">
    <property type="entry name" value="Nucleic acid-binding proteins"/>
    <property type="match status" value="1"/>
</dbReference>
<evidence type="ECO:0000256" key="3">
    <source>
        <dbReference type="ARBA" id="ARBA00004496"/>
    </source>
</evidence>
<dbReference type="FunFam" id="2.40.50.140:FF:000066">
    <property type="entry name" value="Ribonuclease E"/>
    <property type="match status" value="1"/>
</dbReference>
<feature type="region of interest" description="Disordered" evidence="16">
    <location>
        <begin position="1425"/>
        <end position="1693"/>
    </location>
</feature>
<evidence type="ECO:0000313" key="19">
    <source>
        <dbReference type="Proteomes" id="UP001234216"/>
    </source>
</evidence>
<dbReference type="InterPro" id="IPR012340">
    <property type="entry name" value="NA-bd_OB-fold"/>
</dbReference>
<dbReference type="Pfam" id="PF10105">
    <property type="entry name" value="DUF2344"/>
    <property type="match status" value="1"/>
</dbReference>
<dbReference type="PANTHER" id="PTHR30001">
    <property type="entry name" value="RIBONUCLEASE"/>
    <property type="match status" value="1"/>
</dbReference>
<dbReference type="NCBIfam" id="TIGR03936">
    <property type="entry name" value="sam_1_link_chp"/>
    <property type="match status" value="1"/>
</dbReference>
<evidence type="ECO:0000256" key="8">
    <source>
        <dbReference type="ARBA" id="ARBA00022723"/>
    </source>
</evidence>
<feature type="compositionally biased region" description="Acidic residues" evidence="16">
    <location>
        <begin position="822"/>
        <end position="838"/>
    </location>
</feature>
<evidence type="ECO:0000256" key="7">
    <source>
        <dbReference type="ARBA" id="ARBA00022694"/>
    </source>
</evidence>
<feature type="compositionally biased region" description="Basic and acidic residues" evidence="16">
    <location>
        <begin position="903"/>
        <end position="920"/>
    </location>
</feature>
<dbReference type="EC" id="3.1.26.12" evidence="14"/>
<comment type="subcellular location">
    <subcellularLocation>
        <location evidence="3">Cytoplasm</location>
    </subcellularLocation>
</comment>
<dbReference type="InterPro" id="IPR003029">
    <property type="entry name" value="S1_domain"/>
</dbReference>
<dbReference type="GO" id="GO:0005737">
    <property type="term" value="C:cytoplasm"/>
    <property type="evidence" value="ECO:0007669"/>
    <property type="project" value="UniProtKB-SubCell"/>
</dbReference>
<feature type="compositionally biased region" description="Basic residues" evidence="16">
    <location>
        <begin position="848"/>
        <end position="857"/>
    </location>
</feature>
<feature type="compositionally biased region" description="Basic and acidic residues" evidence="16">
    <location>
        <begin position="872"/>
        <end position="891"/>
    </location>
</feature>
<dbReference type="GO" id="GO:0046872">
    <property type="term" value="F:metal ion binding"/>
    <property type="evidence" value="ECO:0007669"/>
    <property type="project" value="UniProtKB-KW"/>
</dbReference>
<evidence type="ECO:0000256" key="6">
    <source>
        <dbReference type="ARBA" id="ARBA00022664"/>
    </source>
</evidence>
<dbReference type="Gene3D" id="2.40.50.140">
    <property type="entry name" value="Nucleic acid-binding proteins"/>
    <property type="match status" value="1"/>
</dbReference>
<comment type="similarity">
    <text evidence="4">Belongs to the RNase E/G family.</text>
</comment>
<evidence type="ECO:0000256" key="5">
    <source>
        <dbReference type="ARBA" id="ARBA00022490"/>
    </source>
</evidence>
<feature type="compositionally biased region" description="Polar residues" evidence="16">
    <location>
        <begin position="1679"/>
        <end position="1693"/>
    </location>
</feature>
<keyword evidence="12" id="KW-0694">RNA-binding</keyword>
<feature type="compositionally biased region" description="Low complexity" evidence="16">
    <location>
        <begin position="703"/>
        <end position="712"/>
    </location>
</feature>
<comment type="caution">
    <text evidence="18">The sequence shown here is derived from an EMBL/GenBank/DDBJ whole genome shotgun (WGS) entry which is preliminary data.</text>
</comment>
<feature type="compositionally biased region" description="Acidic residues" evidence="16">
    <location>
        <begin position="398"/>
        <end position="415"/>
    </location>
</feature>
<feature type="domain" description="S1 motif" evidence="17">
    <location>
        <begin position="976"/>
        <end position="1053"/>
    </location>
</feature>
<dbReference type="GO" id="GO:0008995">
    <property type="term" value="F:ribonuclease E activity"/>
    <property type="evidence" value="ECO:0007669"/>
    <property type="project" value="UniProtKB-EC"/>
</dbReference>
<feature type="compositionally biased region" description="Low complexity" evidence="16">
    <location>
        <begin position="1489"/>
        <end position="1520"/>
    </location>
</feature>
<feature type="compositionally biased region" description="Basic residues" evidence="16">
    <location>
        <begin position="785"/>
        <end position="797"/>
    </location>
</feature>
<feature type="compositionally biased region" description="Basic residues" evidence="16">
    <location>
        <begin position="1655"/>
        <end position="1672"/>
    </location>
</feature>
<comment type="cofactor">
    <cofactor evidence="2">
        <name>Zn(2+)</name>
        <dbReference type="ChEBI" id="CHEBI:29105"/>
    </cofactor>
</comment>
<comment type="catalytic activity">
    <reaction evidence="13">
        <text>Endonucleolytic cleavage of single-stranded RNA in A- and U-rich regions.</text>
        <dbReference type="EC" id="3.1.26.12"/>
    </reaction>
</comment>
<keyword evidence="5" id="KW-0963">Cytoplasm</keyword>
<feature type="compositionally biased region" description="Basic residues" evidence="16">
    <location>
        <begin position="318"/>
        <end position="329"/>
    </location>
</feature>
<dbReference type="NCBIfam" id="TIGR00757">
    <property type="entry name" value="RNaseEG"/>
    <property type="match status" value="1"/>
</dbReference>
<feature type="compositionally biased region" description="Acidic residues" evidence="16">
    <location>
        <begin position="759"/>
        <end position="781"/>
    </location>
</feature>
<feature type="compositionally biased region" description="Low complexity" evidence="16">
    <location>
        <begin position="594"/>
        <end position="639"/>
    </location>
</feature>
<sequence>MQRIRLRYTKRGRLRFTSHRDFQRAFERALRRAEVPMAYSAGFTPHPKVSYANAAPTGTGSEAEYLEIALTQARDPEKLRLLLDESLPAGLDVVDAVEARTSGLADRLTASVWELRLDGVDPAEAGRAVAAFNAAEAIEVQRTTKNGLRTFDARPAVVQLETHSEPADRPTGQPCAILRLVVRHVTPAVRPDDVLSGLRAVADLAPPVPAAVTRLAQGLLDEETGTVTDPLAPDREAVEAPSNGRTDCRREGAGVRKVPRRTGVVAQPSYSGATWVGQCTDHKTFARPYPTRAYGTGETGHRELPCGARAPDGGTAHRASRGRHRHPCRTRCGAREPDGRNARMLEPTEPLEGSEQNTPSDTLPPRRRRRAASRPAGPPVAAAPGGEEVVAPAIPAAESEDLVTDEEEKLDENVETTETAAPAGRPRRRATRRASAPAGAPAAAEAAETVVPVVTEAPAETAAAESAPAVEAEDAAPPAGRTRRRATRRVSTPADAPVAAEAEAPVTAETPAEAESADEAPVAETTAPAGRTRRRASRRAAAPAGAPEAAETVESPAAAEVAETVEPVAAEAPAETADAEDATSRRSRRRATRRVSAPAGAPEAEAAEATPSEPVAEAPAVQEPASEAPAPVAETPAEDAAPRRARRRSVRQAATGFSEPARRARGAEDEDEDESVRRPARPAVAVFQAPVFTEPQFQTPQRAAAEAAAEAETGQSEEPVESAEPVEEIAEEQSGPRRRRRRRGAGDEPEVQQTAAETVVEEEETDEAADEDSADADDVEETGSRRRRRRGGRRRRRGELAEASGDEDSEDSDESAAGQSAQDDEGAEQDDEDDEDARSDESGGSSSSRRRRRRRRRAGDSSADTEPDDGDPERTVVKVREPRPLRERVSEPSDEVQSIKGSTRLEAKKQRRREGREQGRRRVPIITEAEFLARREAVERVMVVRQSGERTQIGVLEDGVLVEHYVNKEQATSYVGNVYLGKVQNVLPSMEAAFIDIGKGRNAVLYAGEVNFEALGMANGPRRIESALKSGQSVLVQVTKDPIGHKGARLTSQVSLPGRYLVYVPEGSMTGISRKLPDTERARLKTILKKIVPEDAGVIVRTAAEGASEDELRRDVERLQAQWEDIQRKAKSGNAPTLLYGEPDMTVRVVRDIFNEDFSKVVVSGDEGWETIHGYVSHVAPDLTDRLSKWTSEVDVFATYRIDEQLAKALDRKVWLPSGGSLVIDRTEAMVVVDVNTGKFTGQGGNLEETVTRNNLEAAEEIVRQLRLRDLGGIIVIDFIDMVLESNRDLVLRRLLECLGRDRTKHQVAEVTSLGLVQMTRKRVGQGLLESFSETCVHCNGRGVIVHMETPTSAGGGGKRKKRGRGGDEHVHEAVAAVEAPEAPEEVETEAELAAEVAEPIALTPAEFAPDEELYSSVAEAEAAATRGRGRRRASRRASAPAGAPRGGGSRRSGGAEAPADQESPVSEDVEVPTAQAVPAEVEAERPVQPETAAEAQAEPVAAEDPVVEAVSASEPAADEAAPKGRTRRRATRRASAPAGSPTGAEAAVVTVAETAPVAEPQAEPAPAASAEPEAVAESAAPARPRRRAVRKATAPTASEEAAVVVVPSAEAPAEAEAEAPVEEAAPAKKTARKTAKKATAKKAATKKATTAKKTAAKKTVAKKTTAKKAASKKTVAAEQQSPRSVSTQADEA</sequence>
<gene>
    <name evidence="18" type="ORF">QFZ22_006542</name>
</gene>
<evidence type="ECO:0000313" key="18">
    <source>
        <dbReference type="EMBL" id="MDQ0910557.1"/>
    </source>
</evidence>
<feature type="region of interest" description="Disordered" evidence="16">
    <location>
        <begin position="1348"/>
        <end position="1370"/>
    </location>
</feature>
<keyword evidence="6" id="KW-0507">mRNA processing</keyword>
<dbReference type="EMBL" id="JAUSZV010000005">
    <property type="protein sequence ID" value="MDQ0910557.1"/>
    <property type="molecule type" value="Genomic_DNA"/>
</dbReference>
<keyword evidence="8" id="KW-0479">Metal-binding</keyword>
<feature type="compositionally biased region" description="Low complexity" evidence="16">
    <location>
        <begin position="1534"/>
        <end position="1583"/>
    </location>
</feature>
<dbReference type="SMART" id="SM00316">
    <property type="entry name" value="S1"/>
    <property type="match status" value="1"/>
</dbReference>
<evidence type="ECO:0000259" key="17">
    <source>
        <dbReference type="PROSITE" id="PS50126"/>
    </source>
</evidence>
<keyword evidence="7" id="KW-0819">tRNA processing</keyword>
<feature type="compositionally biased region" description="Acidic residues" evidence="16">
    <location>
        <begin position="718"/>
        <end position="731"/>
    </location>
</feature>
<keyword evidence="10" id="KW-0862">Zinc</keyword>
<evidence type="ECO:0000256" key="10">
    <source>
        <dbReference type="ARBA" id="ARBA00022833"/>
    </source>
</evidence>
<dbReference type="InterPro" id="IPR018768">
    <property type="entry name" value="DUF2344"/>
</dbReference>
<evidence type="ECO:0000256" key="16">
    <source>
        <dbReference type="SAM" id="MobiDB-lite"/>
    </source>
</evidence>
<reference evidence="18" key="1">
    <citation type="submission" date="2023-07" db="EMBL/GenBank/DDBJ databases">
        <title>Comparative genomics of wheat-associated soil bacteria to identify genetic determinants of phenazine resistance.</title>
        <authorList>
            <person name="Mouncey N."/>
        </authorList>
    </citation>
    <scope>NUCLEOTIDE SEQUENCE</scope>
    <source>
        <strain evidence="18">V4I22</strain>
    </source>
</reference>
<feature type="compositionally biased region" description="Basic residues" evidence="16">
    <location>
        <begin position="1630"/>
        <end position="1646"/>
    </location>
</feature>
<feature type="compositionally biased region" description="Low complexity" evidence="16">
    <location>
        <begin position="539"/>
        <end position="576"/>
    </location>
</feature>
<feature type="compositionally biased region" description="Acidic residues" evidence="16">
    <location>
        <begin position="804"/>
        <end position="814"/>
    </location>
</feature>
<comment type="cofactor">
    <cofactor evidence="1">
        <name>Mg(2+)</name>
        <dbReference type="ChEBI" id="CHEBI:18420"/>
    </cofactor>
</comment>
<name>A0AAW8FL85_9ACTN</name>
<dbReference type="CDD" id="cd04453">
    <property type="entry name" value="S1_RNase_E"/>
    <property type="match status" value="1"/>
</dbReference>
<feature type="compositionally biased region" description="Low complexity" evidence="16">
    <location>
        <begin position="433"/>
        <end position="480"/>
    </location>
</feature>
<dbReference type="PROSITE" id="PS50126">
    <property type="entry name" value="S1"/>
    <property type="match status" value="1"/>
</dbReference>
<feature type="compositionally biased region" description="Low complexity" evidence="16">
    <location>
        <begin position="373"/>
        <end position="397"/>
    </location>
</feature>
<dbReference type="PANTHER" id="PTHR30001:SF0">
    <property type="entry name" value="RIBONUCLEASE G"/>
    <property type="match status" value="1"/>
</dbReference>
<evidence type="ECO:0000256" key="1">
    <source>
        <dbReference type="ARBA" id="ARBA00001946"/>
    </source>
</evidence>
<keyword evidence="9 18" id="KW-0378">Hydrolase</keyword>
<evidence type="ECO:0000256" key="12">
    <source>
        <dbReference type="ARBA" id="ARBA00022884"/>
    </source>
</evidence>
<feature type="compositionally biased region" description="Low complexity" evidence="16">
    <location>
        <begin position="489"/>
        <end position="530"/>
    </location>
</feature>
<keyword evidence="11" id="KW-0460">Magnesium</keyword>
<dbReference type="GO" id="GO:0003723">
    <property type="term" value="F:RNA binding"/>
    <property type="evidence" value="ECO:0007669"/>
    <property type="project" value="UniProtKB-KW"/>
</dbReference>
<feature type="compositionally biased region" description="Basic and acidic residues" evidence="16">
    <location>
        <begin position="333"/>
        <end position="343"/>
    </location>
</feature>
<evidence type="ECO:0000256" key="4">
    <source>
        <dbReference type="ARBA" id="ARBA00005522"/>
    </source>
</evidence>
<evidence type="ECO:0000256" key="14">
    <source>
        <dbReference type="ARBA" id="ARBA00066879"/>
    </source>
</evidence>
<dbReference type="GO" id="GO:0006397">
    <property type="term" value="P:mRNA processing"/>
    <property type="evidence" value="ECO:0007669"/>
    <property type="project" value="UniProtKB-KW"/>
</dbReference>
<evidence type="ECO:0000256" key="11">
    <source>
        <dbReference type="ARBA" id="ARBA00022842"/>
    </source>
</evidence>
<protein>
    <recommendedName>
        <fullName evidence="15">Ribonuclease E</fullName>
        <ecNumber evidence="14">3.1.26.12</ecNumber>
    </recommendedName>
</protein>
<dbReference type="GO" id="GO:0008033">
    <property type="term" value="P:tRNA processing"/>
    <property type="evidence" value="ECO:0007669"/>
    <property type="project" value="UniProtKB-KW"/>
</dbReference>
<evidence type="ECO:0000256" key="13">
    <source>
        <dbReference type="ARBA" id="ARBA00050524"/>
    </source>
</evidence>
<accession>A0AAW8FL85</accession>
<evidence type="ECO:0000256" key="2">
    <source>
        <dbReference type="ARBA" id="ARBA00001947"/>
    </source>
</evidence>
<organism evidence="18 19">
    <name type="scientific">Streptomyces canus</name>
    <dbReference type="NCBI Taxonomy" id="58343"/>
    <lineage>
        <taxon>Bacteria</taxon>
        <taxon>Bacillati</taxon>
        <taxon>Actinomycetota</taxon>
        <taxon>Actinomycetes</taxon>
        <taxon>Kitasatosporales</taxon>
        <taxon>Streptomycetaceae</taxon>
        <taxon>Streptomyces</taxon>
        <taxon>Streptomyces aurantiacus group</taxon>
    </lineage>
</organism>
<proteinExistence type="inferred from homology"/>
<dbReference type="Proteomes" id="UP001234216">
    <property type="component" value="Unassembled WGS sequence"/>
</dbReference>
<feature type="region of interest" description="Disordered" evidence="16">
    <location>
        <begin position="294"/>
        <end position="920"/>
    </location>
</feature>
<evidence type="ECO:0000256" key="15">
    <source>
        <dbReference type="ARBA" id="ARBA00072999"/>
    </source>
</evidence>
<dbReference type="Pfam" id="PF10150">
    <property type="entry name" value="RNase_E_G"/>
    <property type="match status" value="1"/>
</dbReference>
<dbReference type="InterPro" id="IPR019307">
    <property type="entry name" value="RNA-bd_AU-1/RNase_E/G"/>
</dbReference>